<reference evidence="1 2" key="1">
    <citation type="journal article" date="2018" name="Nat. Ecol. Evol.">
        <title>Pezizomycetes genomes reveal the molecular basis of ectomycorrhizal truffle lifestyle.</title>
        <authorList>
            <person name="Murat C."/>
            <person name="Payen T."/>
            <person name="Noel B."/>
            <person name="Kuo A."/>
            <person name="Morin E."/>
            <person name="Chen J."/>
            <person name="Kohler A."/>
            <person name="Krizsan K."/>
            <person name="Balestrini R."/>
            <person name="Da Silva C."/>
            <person name="Montanini B."/>
            <person name="Hainaut M."/>
            <person name="Levati E."/>
            <person name="Barry K.W."/>
            <person name="Belfiori B."/>
            <person name="Cichocki N."/>
            <person name="Clum A."/>
            <person name="Dockter R.B."/>
            <person name="Fauchery L."/>
            <person name="Guy J."/>
            <person name="Iotti M."/>
            <person name="Le Tacon F."/>
            <person name="Lindquist E.A."/>
            <person name="Lipzen A."/>
            <person name="Malagnac F."/>
            <person name="Mello A."/>
            <person name="Molinier V."/>
            <person name="Miyauchi S."/>
            <person name="Poulain J."/>
            <person name="Riccioni C."/>
            <person name="Rubini A."/>
            <person name="Sitrit Y."/>
            <person name="Splivallo R."/>
            <person name="Traeger S."/>
            <person name="Wang M."/>
            <person name="Zifcakova L."/>
            <person name="Wipf D."/>
            <person name="Zambonelli A."/>
            <person name="Paolocci F."/>
            <person name="Nowrousian M."/>
            <person name="Ottonello S."/>
            <person name="Baldrian P."/>
            <person name="Spatafora J.W."/>
            <person name="Henrissat B."/>
            <person name="Nagy L.G."/>
            <person name="Aury J.M."/>
            <person name="Wincker P."/>
            <person name="Grigoriev I.V."/>
            <person name="Bonfante P."/>
            <person name="Martin F.M."/>
        </authorList>
    </citation>
    <scope>NUCLEOTIDE SEQUENCE [LARGE SCALE GENOMIC DNA]</scope>
    <source>
        <strain evidence="1 2">CCBAS932</strain>
    </source>
</reference>
<sequence length="85" mass="10076">MAIFFPFTFPSLARAGYMKLNWCKFRQLGRSSWAAYRARALRALVMFRFTCRTTVVQKRGSYRQEKPLSEIFRKGCHKLIKYGTQ</sequence>
<dbReference type="AlphaFoldDB" id="A0A3N4KZU2"/>
<proteinExistence type="predicted"/>
<protein>
    <submittedName>
        <fullName evidence="1">Uncharacterized protein</fullName>
    </submittedName>
</protein>
<dbReference type="Proteomes" id="UP000277580">
    <property type="component" value="Unassembled WGS sequence"/>
</dbReference>
<dbReference type="EMBL" id="ML119110">
    <property type="protein sequence ID" value="RPB16080.1"/>
    <property type="molecule type" value="Genomic_DNA"/>
</dbReference>
<evidence type="ECO:0000313" key="1">
    <source>
        <dbReference type="EMBL" id="RPB16080.1"/>
    </source>
</evidence>
<accession>A0A3N4KZU2</accession>
<evidence type="ECO:0000313" key="2">
    <source>
        <dbReference type="Proteomes" id="UP000277580"/>
    </source>
</evidence>
<name>A0A3N4KZU2_9PEZI</name>
<keyword evidence="2" id="KW-1185">Reference proteome</keyword>
<organism evidence="1 2">
    <name type="scientific">Morchella conica CCBAS932</name>
    <dbReference type="NCBI Taxonomy" id="1392247"/>
    <lineage>
        <taxon>Eukaryota</taxon>
        <taxon>Fungi</taxon>
        <taxon>Dikarya</taxon>
        <taxon>Ascomycota</taxon>
        <taxon>Pezizomycotina</taxon>
        <taxon>Pezizomycetes</taxon>
        <taxon>Pezizales</taxon>
        <taxon>Morchellaceae</taxon>
        <taxon>Morchella</taxon>
    </lineage>
</organism>
<gene>
    <name evidence="1" type="ORF">P167DRAFT_348309</name>
</gene>
<dbReference type="InParanoid" id="A0A3N4KZU2"/>